<proteinExistence type="predicted"/>
<evidence type="ECO:0000256" key="1">
    <source>
        <dbReference type="ARBA" id="ARBA00004123"/>
    </source>
</evidence>
<dbReference type="Pfam" id="PF12047">
    <property type="entry name" value="DNMT1-RFD"/>
    <property type="match status" value="1"/>
</dbReference>
<feature type="compositionally biased region" description="Basic and acidic residues" evidence="3">
    <location>
        <begin position="191"/>
        <end position="205"/>
    </location>
</feature>
<feature type="compositionally biased region" description="Polar residues" evidence="3">
    <location>
        <begin position="231"/>
        <end position="243"/>
    </location>
</feature>
<evidence type="ECO:0000313" key="5">
    <source>
        <dbReference type="EMBL" id="KAK7095545.1"/>
    </source>
</evidence>
<dbReference type="GO" id="GO:0005634">
    <property type="term" value="C:nucleus"/>
    <property type="evidence" value="ECO:0007669"/>
    <property type="project" value="UniProtKB-SubCell"/>
</dbReference>
<dbReference type="EMBL" id="JBAMIC010000018">
    <property type="protein sequence ID" value="KAK7095545.1"/>
    <property type="molecule type" value="Genomic_DNA"/>
</dbReference>
<evidence type="ECO:0000259" key="4">
    <source>
        <dbReference type="PROSITE" id="PS51912"/>
    </source>
</evidence>
<feature type="compositionally biased region" description="Acidic residues" evidence="3">
    <location>
        <begin position="299"/>
        <end position="308"/>
    </location>
</feature>
<comment type="subcellular location">
    <subcellularLocation>
        <location evidence="1">Nucleus</location>
    </subcellularLocation>
</comment>
<feature type="compositionally biased region" description="Polar residues" evidence="3">
    <location>
        <begin position="169"/>
        <end position="190"/>
    </location>
</feature>
<protein>
    <recommendedName>
        <fullName evidence="4">DMAP1-binding domain-containing protein</fullName>
    </recommendedName>
</protein>
<evidence type="ECO:0000256" key="3">
    <source>
        <dbReference type="SAM" id="MobiDB-lite"/>
    </source>
</evidence>
<feature type="compositionally biased region" description="Acidic residues" evidence="3">
    <location>
        <begin position="279"/>
        <end position="289"/>
    </location>
</feature>
<feature type="region of interest" description="Disordered" evidence="3">
    <location>
        <begin position="89"/>
        <end position="326"/>
    </location>
</feature>
<name>A0AAN9B0D1_9CAEN</name>
<dbReference type="PROSITE" id="PS51912">
    <property type="entry name" value="DMAP1_BIND"/>
    <property type="match status" value="1"/>
</dbReference>
<gene>
    <name evidence="5" type="ORF">V1264_006935</name>
</gene>
<dbReference type="InterPro" id="IPR022702">
    <property type="entry name" value="Cytosine_MeTrfase1_RFD"/>
</dbReference>
<dbReference type="Gene3D" id="1.10.10.2230">
    <property type="match status" value="1"/>
</dbReference>
<feature type="compositionally biased region" description="Basic and acidic residues" evidence="3">
    <location>
        <begin position="103"/>
        <end position="114"/>
    </location>
</feature>
<keyword evidence="2" id="KW-0539">Nucleus</keyword>
<feature type="domain" description="DMAP1-binding" evidence="4">
    <location>
        <begin position="8"/>
        <end position="107"/>
    </location>
</feature>
<reference evidence="5 6" key="1">
    <citation type="submission" date="2024-02" db="EMBL/GenBank/DDBJ databases">
        <title>Chromosome-scale genome assembly of the rough periwinkle Littorina saxatilis.</title>
        <authorList>
            <person name="De Jode A."/>
            <person name="Faria R."/>
            <person name="Formenti G."/>
            <person name="Sims Y."/>
            <person name="Smith T.P."/>
            <person name="Tracey A."/>
            <person name="Wood J.M.D."/>
            <person name="Zagrodzka Z.B."/>
            <person name="Johannesson K."/>
            <person name="Butlin R.K."/>
            <person name="Leder E.H."/>
        </authorList>
    </citation>
    <scope>NUCLEOTIDE SEQUENCE [LARGE SCALE GENOMIC DNA]</scope>
    <source>
        <strain evidence="5">Snail1</strain>
        <tissue evidence="5">Muscle</tissue>
    </source>
</reference>
<evidence type="ECO:0000256" key="2">
    <source>
        <dbReference type="ARBA" id="ARBA00023242"/>
    </source>
</evidence>
<feature type="compositionally biased region" description="Polar residues" evidence="3">
    <location>
        <begin position="253"/>
        <end position="267"/>
    </location>
</feature>
<dbReference type="AlphaFoldDB" id="A0AAN9B0D1"/>
<comment type="caution">
    <text evidence="5">The sequence shown here is derived from an EMBL/GenBank/DDBJ whole genome shotgun (WGS) entry which is preliminary data.</text>
</comment>
<dbReference type="InterPro" id="IPR010506">
    <property type="entry name" value="DMAP1-bd"/>
</dbReference>
<dbReference type="Proteomes" id="UP001374579">
    <property type="component" value="Unassembled WGS sequence"/>
</dbReference>
<accession>A0AAN9B0D1</accession>
<evidence type="ECO:0000313" key="6">
    <source>
        <dbReference type="Proteomes" id="UP001374579"/>
    </source>
</evidence>
<feature type="compositionally biased region" description="Basic and acidic residues" evidence="3">
    <location>
        <begin position="314"/>
        <end position="325"/>
    </location>
</feature>
<dbReference type="Pfam" id="PF06464">
    <property type="entry name" value="DMAP_binding"/>
    <property type="match status" value="1"/>
</dbReference>
<organism evidence="5 6">
    <name type="scientific">Littorina saxatilis</name>
    <dbReference type="NCBI Taxonomy" id="31220"/>
    <lineage>
        <taxon>Eukaryota</taxon>
        <taxon>Metazoa</taxon>
        <taxon>Spiralia</taxon>
        <taxon>Lophotrochozoa</taxon>
        <taxon>Mollusca</taxon>
        <taxon>Gastropoda</taxon>
        <taxon>Caenogastropoda</taxon>
        <taxon>Littorinimorpha</taxon>
        <taxon>Littorinoidea</taxon>
        <taxon>Littorinidae</taxon>
        <taxon>Littorina</taxon>
    </lineage>
</organism>
<dbReference type="FunFam" id="1.10.10.2230:FF:000001">
    <property type="entry name" value="DNA (cytosine-5)-methyltransferase"/>
    <property type="match status" value="1"/>
</dbReference>
<keyword evidence="6" id="KW-1185">Reference proteome</keyword>
<sequence length="641" mass="70742">MPGKTTIEDPALLQKVRESLEEIEEEFKDGDLTEKGYWKKKCRLLDPVLSTGAKEKLKAAETDLREEVLTEKGYFKRLAKVLENVLKPPSKAVGFVSEGPLKFTRDGSASHDSEADIASNSTQENGASRKGSSGVKDSGDSDANGNGASSCDHGNGLPCNGNGKHEENGSVTNGNRSDADHNGTNGNGHQSVDKPDSMVDADKLTPAEGDAAEDVRKVKVNKRLKARNSLPAENSASPSNQDSPPRRKGRSAAVSNGQQPSITSMFGPSSAKKKRDVEEPMATEADEEKCETKVKEEGGVTEEMDEDLPASKRQRVEGEEHREVKVSLPPPKVQARCSECKQVLEDPELKFFQGDSNEAVEEFIALVDPKLQLFTGEEEMTESYDDRPQHKLTHFTVYDKNRHLTGFDGGLLEKNKELFISGFLKPVYEEDPSIEGGIPCKEIGPINEWWTAGFDGGENALIGITTAYADYYLMAPSPAFAPFMDGVKVKCHMSKIVIEFLQNNPDATYEDLLNKLQTTVPPAGISSFTEDSLLRHAQYIVDTVQNYDEQGDDDEALLITTPCMRALIKLAGVTLGKRRAIHKSMRERKVKKEKPTHSKATVTQLVLNIFNSMFQDQIDADKENKERKRRCGICEVRIDMK</sequence>